<keyword evidence="2" id="KW-0472">Membrane</keyword>
<protein>
    <submittedName>
        <fullName evidence="3">Uncharacterized protein</fullName>
    </submittedName>
</protein>
<evidence type="ECO:0000256" key="2">
    <source>
        <dbReference type="SAM" id="Phobius"/>
    </source>
</evidence>
<evidence type="ECO:0000313" key="3">
    <source>
        <dbReference type="EMBL" id="QHT02128.1"/>
    </source>
</evidence>
<name>A0A6C0CC32_9ZZZZ</name>
<feature type="transmembrane region" description="Helical" evidence="2">
    <location>
        <begin position="626"/>
        <end position="645"/>
    </location>
</feature>
<feature type="compositionally biased region" description="Basic and acidic residues" evidence="1">
    <location>
        <begin position="398"/>
        <end position="408"/>
    </location>
</feature>
<dbReference type="EMBL" id="MN739390">
    <property type="protein sequence ID" value="QHT02128.1"/>
    <property type="molecule type" value="Genomic_DNA"/>
</dbReference>
<feature type="transmembrane region" description="Helical" evidence="2">
    <location>
        <begin position="553"/>
        <end position="574"/>
    </location>
</feature>
<feature type="region of interest" description="Disordered" evidence="1">
    <location>
        <begin position="398"/>
        <end position="445"/>
    </location>
</feature>
<proteinExistence type="predicted"/>
<feature type="compositionally biased region" description="Low complexity" evidence="1">
    <location>
        <begin position="409"/>
        <end position="419"/>
    </location>
</feature>
<reference evidence="3" key="1">
    <citation type="journal article" date="2020" name="Nature">
        <title>Giant virus diversity and host interactions through global metagenomics.</title>
        <authorList>
            <person name="Schulz F."/>
            <person name="Roux S."/>
            <person name="Paez-Espino D."/>
            <person name="Jungbluth S."/>
            <person name="Walsh D.A."/>
            <person name="Denef V.J."/>
            <person name="McMahon K.D."/>
            <person name="Konstantinidis K.T."/>
            <person name="Eloe-Fadrosh E.A."/>
            <person name="Kyrpides N.C."/>
            <person name="Woyke T."/>
        </authorList>
    </citation>
    <scope>NUCLEOTIDE SEQUENCE</scope>
    <source>
        <strain evidence="3">GVMAG-M-3300020565-3</strain>
    </source>
</reference>
<evidence type="ECO:0000256" key="1">
    <source>
        <dbReference type="SAM" id="MobiDB-lite"/>
    </source>
</evidence>
<accession>A0A6C0CC32</accession>
<feature type="transmembrane region" description="Helical" evidence="2">
    <location>
        <begin position="586"/>
        <end position="606"/>
    </location>
</feature>
<sequence length="713" mass="82722">MNIPNNVGKQASNGSQNGIDYYKELKDIVKELDKVYKKLSKDETLADMIDNIKNEFINKNIALIEKSLLKPNYKEFNTKIIKILDIIIKLLRNFTFYEKKDDTKLDSVIKKLENDNKNYKQDELEQAIKTEFKDDETALELLIDDIKEKASDLLEIKKLICAFEYYKKVFENPNTDAGQKIKDLNGKIDDLKKIKSTDQTQSQKDEYNESTKHLNELLENDKQKYKQLFSYIPLVSYNIFDFVDKRFAKEGNASPDATDKKAKSKGDDQLIEEFKKDIYFIVIGINNTQSADIDSQISENNDEAIDLKARNEVLKLQKDLLDKQLKSLSNVIQFLIDGGKQEYSTEITDIRKIFKDYKNEKEYKDSISSLVVNEEGEIVKLIAKNELLGKSLKERQKQQTALLEKENNANRGRGNNGKYDSGGGGSRARQQKPSKQMRGGEKKSNKYYEDKYQKLKELKGSIIKLIDKIRITEGKEDSGDPFEKKNGAFGDASEGFNSIYNTIWNDYVKETKKVKAKGVSIDSLKQDNRLYERFRMSDLDPQEVLKITFQDKVIFICIILIIRTFAMVLIEFLIEYNIVSTLSRGIFVYSIIYILLVICSVILINYDSYKLRIIVNYLNIHINSSNIFFHILLFILFIGLILIIINDNDNNLKNIDNLLNYTYIYKYIYEAAEKSKETSSLILSQKEKLKLQYRMDIITMIIFIFSSLLILIM</sequence>
<organism evidence="3">
    <name type="scientific">viral metagenome</name>
    <dbReference type="NCBI Taxonomy" id="1070528"/>
    <lineage>
        <taxon>unclassified sequences</taxon>
        <taxon>metagenomes</taxon>
        <taxon>organismal metagenomes</taxon>
    </lineage>
</organism>
<feature type="transmembrane region" description="Helical" evidence="2">
    <location>
        <begin position="693"/>
        <end position="712"/>
    </location>
</feature>
<keyword evidence="2" id="KW-0812">Transmembrane</keyword>
<dbReference type="AlphaFoldDB" id="A0A6C0CC32"/>
<keyword evidence="2" id="KW-1133">Transmembrane helix</keyword>